<comment type="caution">
    <text evidence="3">The sequence shown here is derived from an EMBL/GenBank/DDBJ whole genome shotgun (WGS) entry which is preliminary data.</text>
</comment>
<dbReference type="EMBL" id="CAJNRD030001118">
    <property type="protein sequence ID" value="CAG5084565.1"/>
    <property type="molecule type" value="Genomic_DNA"/>
</dbReference>
<dbReference type="AlphaFoldDB" id="A0A8J2H8D4"/>
<sequence>MNVINRLQLFNFSKINIRKIQSNAALVDNCQNVHNRNPRNLEYLRIAHRPHGYHLERKIPSYWHKLTLTRSIKYVTFEIEHFENGVVLSASTKEWPIKKRLYS</sequence>
<evidence type="ECO:0000313" key="3">
    <source>
        <dbReference type="EMBL" id="CAG5084565.1"/>
    </source>
</evidence>
<organism evidence="3 4">
    <name type="scientific">Cotesia congregata</name>
    <name type="common">Parasitoid wasp</name>
    <name type="synonym">Apanteles congregatus</name>
    <dbReference type="NCBI Taxonomy" id="51543"/>
    <lineage>
        <taxon>Eukaryota</taxon>
        <taxon>Metazoa</taxon>
        <taxon>Ecdysozoa</taxon>
        <taxon>Arthropoda</taxon>
        <taxon>Hexapoda</taxon>
        <taxon>Insecta</taxon>
        <taxon>Pterygota</taxon>
        <taxon>Neoptera</taxon>
        <taxon>Endopterygota</taxon>
        <taxon>Hymenoptera</taxon>
        <taxon>Apocrita</taxon>
        <taxon>Ichneumonoidea</taxon>
        <taxon>Braconidae</taxon>
        <taxon>Microgastrinae</taxon>
        <taxon>Cotesia</taxon>
    </lineage>
</organism>
<dbReference type="GO" id="GO:0003735">
    <property type="term" value="F:structural constituent of ribosome"/>
    <property type="evidence" value="ECO:0007669"/>
    <property type="project" value="InterPro"/>
</dbReference>
<dbReference type="OrthoDB" id="1932324at2759"/>
<keyword evidence="2" id="KW-0687">Ribonucleoprotein</keyword>
<gene>
    <name evidence="3" type="ORF">HICCMSTLAB_LOCUS4140</name>
</gene>
<evidence type="ECO:0000256" key="2">
    <source>
        <dbReference type="ARBA" id="ARBA00023274"/>
    </source>
</evidence>
<dbReference type="Gene3D" id="3.30.420.80">
    <property type="entry name" value="Ribosomal protein S11"/>
    <property type="match status" value="1"/>
</dbReference>
<accession>A0A8J2H8D4</accession>
<evidence type="ECO:0000313" key="4">
    <source>
        <dbReference type="Proteomes" id="UP000786811"/>
    </source>
</evidence>
<protein>
    <submittedName>
        <fullName evidence="3">Mitochondrial (Bos taurus)</fullName>
    </submittedName>
</protein>
<dbReference type="GO" id="GO:1990904">
    <property type="term" value="C:ribonucleoprotein complex"/>
    <property type="evidence" value="ECO:0007669"/>
    <property type="project" value="UniProtKB-KW"/>
</dbReference>
<dbReference type="GO" id="GO:0006412">
    <property type="term" value="P:translation"/>
    <property type="evidence" value="ECO:0007669"/>
    <property type="project" value="InterPro"/>
</dbReference>
<keyword evidence="1" id="KW-0689">Ribosomal protein</keyword>
<dbReference type="Proteomes" id="UP000786811">
    <property type="component" value="Unassembled WGS sequence"/>
</dbReference>
<name>A0A8J2H8D4_COTCN</name>
<dbReference type="GO" id="GO:0005840">
    <property type="term" value="C:ribosome"/>
    <property type="evidence" value="ECO:0007669"/>
    <property type="project" value="UniProtKB-KW"/>
</dbReference>
<dbReference type="InterPro" id="IPR036967">
    <property type="entry name" value="Ribosomal_uS11_sf"/>
</dbReference>
<proteinExistence type="predicted"/>
<reference evidence="3" key="1">
    <citation type="submission" date="2021-04" db="EMBL/GenBank/DDBJ databases">
        <authorList>
            <person name="Chebbi M.A.C M."/>
        </authorList>
    </citation>
    <scope>NUCLEOTIDE SEQUENCE</scope>
</reference>
<evidence type="ECO:0000256" key="1">
    <source>
        <dbReference type="ARBA" id="ARBA00022980"/>
    </source>
</evidence>
<keyword evidence="4" id="KW-1185">Reference proteome</keyword>